<dbReference type="OrthoDB" id="6094022at2759"/>
<keyword evidence="3" id="KW-0732">Signal</keyword>
<dbReference type="AlphaFoldDB" id="A0A2T7NIF6"/>
<dbReference type="EMBL" id="PZQS01000012">
    <property type="protein sequence ID" value="PVD20960.1"/>
    <property type="molecule type" value="Genomic_DNA"/>
</dbReference>
<proteinExistence type="predicted"/>
<dbReference type="SUPFAM" id="SSF49842">
    <property type="entry name" value="TNF-like"/>
    <property type="match status" value="1"/>
</dbReference>
<evidence type="ECO:0000313" key="5">
    <source>
        <dbReference type="EMBL" id="PVD20960.1"/>
    </source>
</evidence>
<keyword evidence="6" id="KW-1185">Reference proteome</keyword>
<dbReference type="STRING" id="400727.A0A2T7NIF6"/>
<accession>A0A2T7NIF6</accession>
<name>A0A2T7NIF6_POMCA</name>
<dbReference type="InterPro" id="IPR050392">
    <property type="entry name" value="Collagen/C1q_domain"/>
</dbReference>
<evidence type="ECO:0000256" key="1">
    <source>
        <dbReference type="ARBA" id="ARBA00004613"/>
    </source>
</evidence>
<organism evidence="5 6">
    <name type="scientific">Pomacea canaliculata</name>
    <name type="common">Golden apple snail</name>
    <dbReference type="NCBI Taxonomy" id="400727"/>
    <lineage>
        <taxon>Eukaryota</taxon>
        <taxon>Metazoa</taxon>
        <taxon>Spiralia</taxon>
        <taxon>Lophotrochozoa</taxon>
        <taxon>Mollusca</taxon>
        <taxon>Gastropoda</taxon>
        <taxon>Caenogastropoda</taxon>
        <taxon>Architaenioglossa</taxon>
        <taxon>Ampullarioidea</taxon>
        <taxon>Ampullariidae</taxon>
        <taxon>Pomacea</taxon>
    </lineage>
</organism>
<dbReference type="InterPro" id="IPR008983">
    <property type="entry name" value="Tumour_necrosis_fac-like_dom"/>
</dbReference>
<dbReference type="PANTHER" id="PTHR15427">
    <property type="entry name" value="EMILIN ELASTIN MICROFIBRIL INTERFACE-LOCATED PROTEIN ELASTIN MICROFIBRIL INTERFACER"/>
    <property type="match status" value="1"/>
</dbReference>
<dbReference type="PANTHER" id="PTHR15427:SF50">
    <property type="entry name" value="COMPLEMENT C1Q TUMOR NECROSIS FACTOR-RELATED PROTEIN 2-LIKE"/>
    <property type="match status" value="1"/>
</dbReference>
<dbReference type="Pfam" id="PF00386">
    <property type="entry name" value="C1q"/>
    <property type="match status" value="1"/>
</dbReference>
<dbReference type="SMART" id="SM00110">
    <property type="entry name" value="C1Q"/>
    <property type="match status" value="1"/>
</dbReference>
<gene>
    <name evidence="5" type="ORF">C0Q70_19123</name>
</gene>
<sequence length="255" mass="28046">MQLSVSRFFGRPALSVVSIFAVLSLLIGQSHGYDDDEMEPMPVLYNSWMAGSNNCTCVRELTAIRKELQEEITLRRELKGALETYVSELYELRAVVRALRNNSKSGTPEPEKYSPNALATSKTAPAISFSAKLSYNRELKPLDTVVFDTIITNNGEGYSAETGKFTAPLPGTYIFLSTILSGYNTKVETALIINEKEVARMYSGAHDAHGSGSNAAIVNLRSGDNVWVRLLYQGGNHVHGYYSTFSGAILTELEQ</sequence>
<feature type="domain" description="C1q" evidence="4">
    <location>
        <begin position="122"/>
        <end position="255"/>
    </location>
</feature>
<evidence type="ECO:0000256" key="3">
    <source>
        <dbReference type="SAM" id="SignalP"/>
    </source>
</evidence>
<evidence type="ECO:0000256" key="2">
    <source>
        <dbReference type="ARBA" id="ARBA00022525"/>
    </source>
</evidence>
<comment type="subcellular location">
    <subcellularLocation>
        <location evidence="1">Secreted</location>
    </subcellularLocation>
</comment>
<reference evidence="5 6" key="1">
    <citation type="submission" date="2018-04" db="EMBL/GenBank/DDBJ databases">
        <title>The genome of golden apple snail Pomacea canaliculata provides insight into stress tolerance and invasive adaptation.</title>
        <authorList>
            <person name="Liu C."/>
            <person name="Liu B."/>
            <person name="Ren Y."/>
            <person name="Zhang Y."/>
            <person name="Wang H."/>
            <person name="Li S."/>
            <person name="Jiang F."/>
            <person name="Yin L."/>
            <person name="Zhang G."/>
            <person name="Qian W."/>
            <person name="Fan W."/>
        </authorList>
    </citation>
    <scope>NUCLEOTIDE SEQUENCE [LARGE SCALE GENOMIC DNA]</scope>
    <source>
        <strain evidence="5">SZHN2017</strain>
        <tissue evidence="5">Muscle</tissue>
    </source>
</reference>
<evidence type="ECO:0000313" key="6">
    <source>
        <dbReference type="Proteomes" id="UP000245119"/>
    </source>
</evidence>
<feature type="signal peptide" evidence="3">
    <location>
        <begin position="1"/>
        <end position="32"/>
    </location>
</feature>
<dbReference type="Gene3D" id="2.60.120.40">
    <property type="match status" value="1"/>
</dbReference>
<evidence type="ECO:0000259" key="4">
    <source>
        <dbReference type="PROSITE" id="PS50871"/>
    </source>
</evidence>
<dbReference type="InterPro" id="IPR001073">
    <property type="entry name" value="C1q_dom"/>
</dbReference>
<comment type="caution">
    <text evidence="5">The sequence shown here is derived from an EMBL/GenBank/DDBJ whole genome shotgun (WGS) entry which is preliminary data.</text>
</comment>
<feature type="chain" id="PRO_5015593069" description="C1q domain-containing protein" evidence="3">
    <location>
        <begin position="33"/>
        <end position="255"/>
    </location>
</feature>
<keyword evidence="2" id="KW-0964">Secreted</keyword>
<dbReference type="PROSITE" id="PS50871">
    <property type="entry name" value="C1Q"/>
    <property type="match status" value="1"/>
</dbReference>
<dbReference type="Proteomes" id="UP000245119">
    <property type="component" value="Linkage Group LG12"/>
</dbReference>
<dbReference type="GO" id="GO:0005576">
    <property type="term" value="C:extracellular region"/>
    <property type="evidence" value="ECO:0007669"/>
    <property type="project" value="UniProtKB-SubCell"/>
</dbReference>
<dbReference type="PRINTS" id="PR00007">
    <property type="entry name" value="COMPLEMNTC1Q"/>
</dbReference>
<protein>
    <recommendedName>
        <fullName evidence="4">C1q domain-containing protein</fullName>
    </recommendedName>
</protein>